<evidence type="ECO:0000313" key="2">
    <source>
        <dbReference type="EMBL" id="QVI19666.1"/>
    </source>
</evidence>
<evidence type="ECO:0000256" key="1">
    <source>
        <dbReference type="SAM" id="MobiDB-lite"/>
    </source>
</evidence>
<evidence type="ECO:0000313" key="3">
    <source>
        <dbReference type="Proteomes" id="UP000683310"/>
    </source>
</evidence>
<dbReference type="Proteomes" id="UP000683310">
    <property type="component" value="Chromosome"/>
</dbReference>
<name>A0ABX8CK28_9NOCA</name>
<reference evidence="2 3" key="1">
    <citation type="submission" date="2021-04" db="EMBL/GenBank/DDBJ databases">
        <title>Nocardia tengchongensis.</title>
        <authorList>
            <person name="Zhuang k."/>
            <person name="Ran Y."/>
            <person name="Li W."/>
        </authorList>
    </citation>
    <scope>NUCLEOTIDE SEQUENCE [LARGE SCALE GENOMIC DNA]</scope>
    <source>
        <strain evidence="2 3">CFH S0057</strain>
    </source>
</reference>
<protein>
    <submittedName>
        <fullName evidence="2">Uncharacterized protein</fullName>
    </submittedName>
</protein>
<organism evidence="2 3">
    <name type="scientific">Nocardia tengchongensis</name>
    <dbReference type="NCBI Taxonomy" id="2055889"/>
    <lineage>
        <taxon>Bacteria</taxon>
        <taxon>Bacillati</taxon>
        <taxon>Actinomycetota</taxon>
        <taxon>Actinomycetes</taxon>
        <taxon>Mycobacteriales</taxon>
        <taxon>Nocardiaceae</taxon>
        <taxon>Nocardia</taxon>
    </lineage>
</organism>
<accession>A0ABX8CK28</accession>
<feature type="region of interest" description="Disordered" evidence="1">
    <location>
        <begin position="1"/>
        <end position="23"/>
    </location>
</feature>
<sequence length="51" mass="5522">MTADDVPARMSGLRCPKDGRGQAYRPRDCWSWQVFGSPPGLDGDDAGRGPD</sequence>
<dbReference type="EMBL" id="CP074371">
    <property type="protein sequence ID" value="QVI19666.1"/>
    <property type="molecule type" value="Genomic_DNA"/>
</dbReference>
<keyword evidence="3" id="KW-1185">Reference proteome</keyword>
<proteinExistence type="predicted"/>
<gene>
    <name evidence="2" type="ORF">KHQ06_25335</name>
</gene>